<dbReference type="PROSITE" id="PS50949">
    <property type="entry name" value="HTH_GNTR"/>
    <property type="match status" value="1"/>
</dbReference>
<dbReference type="PRINTS" id="PR00035">
    <property type="entry name" value="HTHGNTR"/>
</dbReference>
<keyword evidence="3" id="KW-0804">Transcription</keyword>
<keyword evidence="6" id="KW-1185">Reference proteome</keyword>
<feature type="domain" description="HTH gntR-type" evidence="4">
    <location>
        <begin position="7"/>
        <end position="75"/>
    </location>
</feature>
<dbReference type="InterPro" id="IPR000524">
    <property type="entry name" value="Tscrpt_reg_HTH_GntR"/>
</dbReference>
<dbReference type="NCBIfam" id="TIGR02325">
    <property type="entry name" value="C_P_lyase_phnF"/>
    <property type="match status" value="1"/>
</dbReference>
<dbReference type="GO" id="GO:0003677">
    <property type="term" value="F:DNA binding"/>
    <property type="evidence" value="ECO:0007669"/>
    <property type="project" value="UniProtKB-KW"/>
</dbReference>
<name>A0A972JD36_9RHOO</name>
<dbReference type="PANTHER" id="PTHR44846">
    <property type="entry name" value="MANNOSYL-D-GLYCERATE TRANSPORT/METABOLISM SYSTEM REPRESSOR MNGR-RELATED"/>
    <property type="match status" value="1"/>
</dbReference>
<evidence type="ECO:0000259" key="4">
    <source>
        <dbReference type="PROSITE" id="PS50949"/>
    </source>
</evidence>
<dbReference type="Proteomes" id="UP000599523">
    <property type="component" value="Unassembled WGS sequence"/>
</dbReference>
<dbReference type="InterPro" id="IPR036388">
    <property type="entry name" value="WH-like_DNA-bd_sf"/>
</dbReference>
<dbReference type="Gene3D" id="1.10.10.10">
    <property type="entry name" value="Winged helix-like DNA-binding domain superfamily/Winged helix DNA-binding domain"/>
    <property type="match status" value="1"/>
</dbReference>
<dbReference type="GO" id="GO:0003700">
    <property type="term" value="F:DNA-binding transcription factor activity"/>
    <property type="evidence" value="ECO:0007669"/>
    <property type="project" value="InterPro"/>
</dbReference>
<dbReference type="InterPro" id="IPR028978">
    <property type="entry name" value="Chorismate_lyase_/UTRA_dom_sf"/>
</dbReference>
<dbReference type="SUPFAM" id="SSF46785">
    <property type="entry name" value="Winged helix' DNA-binding domain"/>
    <property type="match status" value="1"/>
</dbReference>
<proteinExistence type="predicted"/>
<evidence type="ECO:0000313" key="5">
    <source>
        <dbReference type="EMBL" id="NMG05122.1"/>
    </source>
</evidence>
<gene>
    <name evidence="5" type="primary">phnF</name>
    <name evidence="5" type="ORF">GPA21_19470</name>
</gene>
<keyword evidence="1" id="KW-0805">Transcription regulation</keyword>
<keyword evidence="2" id="KW-0238">DNA-binding</keyword>
<evidence type="ECO:0000313" key="6">
    <source>
        <dbReference type="Proteomes" id="UP000599523"/>
    </source>
</evidence>
<dbReference type="Gene3D" id="3.40.1410.10">
    <property type="entry name" value="Chorismate lyase-like"/>
    <property type="match status" value="1"/>
</dbReference>
<reference evidence="5" key="1">
    <citation type="submission" date="2019-12" db="EMBL/GenBank/DDBJ databases">
        <title>Comparative genomics gives insights into the taxonomy of the Azoarcus-Aromatoleum group and reveals separate origins of nif in the plant-associated Azoarcus and non-plant-associated Aromatoleum sub-groups.</title>
        <authorList>
            <person name="Lafos M."/>
            <person name="Maluk M."/>
            <person name="Batista M."/>
            <person name="Junghare M."/>
            <person name="Carmona M."/>
            <person name="Faoro H."/>
            <person name="Cruz L.M."/>
            <person name="Battistoni F."/>
            <person name="De Souza E."/>
            <person name="Pedrosa F."/>
            <person name="Chen W.-M."/>
            <person name="Poole P.S."/>
            <person name="Dixon R.A."/>
            <person name="James E.K."/>
        </authorList>
    </citation>
    <scope>NUCLEOTIDE SEQUENCE</scope>
    <source>
        <strain evidence="5">NSC3</strain>
    </source>
</reference>
<dbReference type="AlphaFoldDB" id="A0A972JD36"/>
<accession>A0A972JD36</accession>
<dbReference type="InterPro" id="IPR011663">
    <property type="entry name" value="UTRA"/>
</dbReference>
<protein>
    <submittedName>
        <fullName evidence="5">Phosphonate metabolism transcriptional regulator PhnF</fullName>
    </submittedName>
</protein>
<dbReference type="InterPro" id="IPR036390">
    <property type="entry name" value="WH_DNA-bd_sf"/>
</dbReference>
<evidence type="ECO:0000256" key="3">
    <source>
        <dbReference type="ARBA" id="ARBA00023163"/>
    </source>
</evidence>
<comment type="caution">
    <text evidence="5">The sequence shown here is derived from an EMBL/GenBank/DDBJ whole genome shotgun (WGS) entry which is preliminary data.</text>
</comment>
<dbReference type="Pfam" id="PF07702">
    <property type="entry name" value="UTRA"/>
    <property type="match status" value="1"/>
</dbReference>
<dbReference type="EMBL" id="WTVM01000213">
    <property type="protein sequence ID" value="NMG05122.1"/>
    <property type="molecule type" value="Genomic_DNA"/>
</dbReference>
<dbReference type="SMART" id="SM00345">
    <property type="entry name" value="HTH_GNTR"/>
    <property type="match status" value="1"/>
</dbReference>
<evidence type="ECO:0000256" key="2">
    <source>
        <dbReference type="ARBA" id="ARBA00023125"/>
    </source>
</evidence>
<dbReference type="InterPro" id="IPR012702">
    <property type="entry name" value="CP_lyase_PhnF"/>
</dbReference>
<evidence type="ECO:0000256" key="1">
    <source>
        <dbReference type="ARBA" id="ARBA00023015"/>
    </source>
</evidence>
<dbReference type="GO" id="GO:0045892">
    <property type="term" value="P:negative regulation of DNA-templated transcription"/>
    <property type="evidence" value="ECO:0007669"/>
    <property type="project" value="TreeGrafter"/>
</dbReference>
<dbReference type="CDD" id="cd07377">
    <property type="entry name" value="WHTH_GntR"/>
    <property type="match status" value="1"/>
</dbReference>
<sequence length="238" mass="26605">MERVTGIALWRQIEESITREIRARVYKPGDKLPTETSLAAHYGVNRHTLRRAMAALQEAGLIRVEQGRGTFVQEDVVDYRVGKRTRFSENIASRQRLPSGRLLQAQEVAADTEVAKALGVVNGERMLLIEMLREVDGTPLSVATHYFPKARCEGLIEALERTGSLTQALFSIGIKDYTREQTRVTTRLPTGPEARLLDQSRGQPLLVAESINVDPGGIPIEYVVARFAGQRIQFVFSF</sequence>
<dbReference type="InterPro" id="IPR050679">
    <property type="entry name" value="Bact_HTH_transcr_reg"/>
</dbReference>
<dbReference type="Pfam" id="PF00392">
    <property type="entry name" value="GntR"/>
    <property type="match status" value="1"/>
</dbReference>
<dbReference type="SMART" id="SM00866">
    <property type="entry name" value="UTRA"/>
    <property type="match status" value="1"/>
</dbReference>
<organism evidence="5 6">
    <name type="scientific">Azoarcus taiwanensis</name>
    <dbReference type="NCBI Taxonomy" id="666964"/>
    <lineage>
        <taxon>Bacteria</taxon>
        <taxon>Pseudomonadati</taxon>
        <taxon>Pseudomonadota</taxon>
        <taxon>Betaproteobacteria</taxon>
        <taxon>Rhodocyclales</taxon>
        <taxon>Zoogloeaceae</taxon>
        <taxon>Azoarcus</taxon>
    </lineage>
</organism>
<dbReference type="SUPFAM" id="SSF64288">
    <property type="entry name" value="Chorismate lyase-like"/>
    <property type="match status" value="1"/>
</dbReference>
<dbReference type="RefSeq" id="WP_168989734.1">
    <property type="nucleotide sequence ID" value="NZ_CAWPHM010000126.1"/>
</dbReference>
<dbReference type="PANTHER" id="PTHR44846:SF1">
    <property type="entry name" value="MANNOSYL-D-GLYCERATE TRANSPORT_METABOLISM SYSTEM REPRESSOR MNGR-RELATED"/>
    <property type="match status" value="1"/>
</dbReference>